<feature type="chain" id="PRO_5046715367" evidence="3">
    <location>
        <begin position="22"/>
        <end position="217"/>
    </location>
</feature>
<dbReference type="Pfam" id="PF04203">
    <property type="entry name" value="Sortase"/>
    <property type="match status" value="1"/>
</dbReference>
<evidence type="ECO:0000313" key="4">
    <source>
        <dbReference type="EMBL" id="MFD1722719.1"/>
    </source>
</evidence>
<evidence type="ECO:0000256" key="1">
    <source>
        <dbReference type="ARBA" id="ARBA00022801"/>
    </source>
</evidence>
<evidence type="ECO:0000256" key="3">
    <source>
        <dbReference type="SAM" id="SignalP"/>
    </source>
</evidence>
<keyword evidence="3" id="KW-0732">Signal</keyword>
<gene>
    <name evidence="4" type="ORF">ACFSBI_14275</name>
</gene>
<dbReference type="InterPro" id="IPR042001">
    <property type="entry name" value="Sortase_F"/>
</dbReference>
<dbReference type="RefSeq" id="WP_377936076.1">
    <property type="nucleotide sequence ID" value="NZ_JBHUEA010000026.1"/>
</dbReference>
<accession>A0ABW4LHR7</accession>
<organism evidence="4 5">
    <name type="scientific">Amnibacterium endophyticum</name>
    <dbReference type="NCBI Taxonomy" id="2109337"/>
    <lineage>
        <taxon>Bacteria</taxon>
        <taxon>Bacillati</taxon>
        <taxon>Actinomycetota</taxon>
        <taxon>Actinomycetes</taxon>
        <taxon>Micrococcales</taxon>
        <taxon>Microbacteriaceae</taxon>
        <taxon>Amnibacterium</taxon>
    </lineage>
</organism>
<reference evidence="5" key="1">
    <citation type="journal article" date="2019" name="Int. J. Syst. Evol. Microbiol.">
        <title>The Global Catalogue of Microorganisms (GCM) 10K type strain sequencing project: providing services to taxonomists for standard genome sequencing and annotation.</title>
        <authorList>
            <consortium name="The Broad Institute Genomics Platform"/>
            <consortium name="The Broad Institute Genome Sequencing Center for Infectious Disease"/>
            <person name="Wu L."/>
            <person name="Ma J."/>
        </authorList>
    </citation>
    <scope>NUCLEOTIDE SEQUENCE [LARGE SCALE GENOMIC DNA]</scope>
    <source>
        <strain evidence="5">CGMCC 1.12471</strain>
    </source>
</reference>
<feature type="region of interest" description="Disordered" evidence="2">
    <location>
        <begin position="53"/>
        <end position="72"/>
    </location>
</feature>
<evidence type="ECO:0000256" key="2">
    <source>
        <dbReference type="SAM" id="MobiDB-lite"/>
    </source>
</evidence>
<evidence type="ECO:0000313" key="5">
    <source>
        <dbReference type="Proteomes" id="UP001597347"/>
    </source>
</evidence>
<dbReference type="Proteomes" id="UP001597347">
    <property type="component" value="Unassembled WGS sequence"/>
</dbReference>
<keyword evidence="5" id="KW-1185">Reference proteome</keyword>
<dbReference type="SUPFAM" id="SSF63817">
    <property type="entry name" value="Sortase"/>
    <property type="match status" value="1"/>
</dbReference>
<dbReference type="InterPro" id="IPR005754">
    <property type="entry name" value="Sortase"/>
</dbReference>
<proteinExistence type="predicted"/>
<protein>
    <submittedName>
        <fullName evidence="4">Class F sortase</fullName>
    </submittedName>
</protein>
<sequence length="217" mass="23693">MRGRPVALLVALLLAMGGGTAASLHLADQRRAERSAVVAERAERTAAEIRRERGATGAFQQPVRTERPERSTAKPVRVVIPSIGVDSSLERLRRDARGVLQAPEYADEAGWWSGGVVPGHVGPAIIVGHLDTIQGDAVFVDLRRLRPGDRIRVRMSDDSQVVYRVDRSHVVDKALFPSDAVYGPTPDAQLRLITCSEPFDPIAHSYTDNLVVYATEV</sequence>
<keyword evidence="1" id="KW-0378">Hydrolase</keyword>
<dbReference type="Gene3D" id="2.40.260.10">
    <property type="entry name" value="Sortase"/>
    <property type="match status" value="1"/>
</dbReference>
<dbReference type="InterPro" id="IPR023365">
    <property type="entry name" value="Sortase_dom-sf"/>
</dbReference>
<dbReference type="EMBL" id="JBHUEA010000026">
    <property type="protein sequence ID" value="MFD1722719.1"/>
    <property type="molecule type" value="Genomic_DNA"/>
</dbReference>
<name>A0ABW4LHR7_9MICO</name>
<comment type="caution">
    <text evidence="4">The sequence shown here is derived from an EMBL/GenBank/DDBJ whole genome shotgun (WGS) entry which is preliminary data.</text>
</comment>
<dbReference type="CDD" id="cd05829">
    <property type="entry name" value="Sortase_F"/>
    <property type="match status" value="1"/>
</dbReference>
<feature type="signal peptide" evidence="3">
    <location>
        <begin position="1"/>
        <end position="21"/>
    </location>
</feature>
<dbReference type="NCBIfam" id="NF033748">
    <property type="entry name" value="class_F_sortase"/>
    <property type="match status" value="1"/>
</dbReference>